<feature type="compositionally biased region" description="Basic and acidic residues" evidence="1">
    <location>
        <begin position="112"/>
        <end position="144"/>
    </location>
</feature>
<dbReference type="KEGG" id="vhy:G7082_06990"/>
<feature type="region of interest" description="Disordered" evidence="1">
    <location>
        <begin position="266"/>
        <end position="320"/>
    </location>
</feature>
<feature type="compositionally biased region" description="Basic residues" evidence="1">
    <location>
        <begin position="231"/>
        <end position="244"/>
    </location>
</feature>
<protein>
    <recommendedName>
        <fullName evidence="4">Bacterial Ig domain-containing protein</fullName>
    </recommendedName>
</protein>
<feature type="compositionally biased region" description="Basic residues" evidence="1">
    <location>
        <begin position="266"/>
        <end position="277"/>
    </location>
</feature>
<evidence type="ECO:0000256" key="3">
    <source>
        <dbReference type="SAM" id="SignalP"/>
    </source>
</evidence>
<name>A0A6G8ATK2_9ENTE</name>
<organism evidence="5 6">
    <name type="scientific">Vagococcus hydrophili</name>
    <dbReference type="NCBI Taxonomy" id="2714947"/>
    <lineage>
        <taxon>Bacteria</taxon>
        <taxon>Bacillati</taxon>
        <taxon>Bacillota</taxon>
        <taxon>Bacilli</taxon>
        <taxon>Lactobacillales</taxon>
        <taxon>Enterococcaceae</taxon>
        <taxon>Vagococcus</taxon>
    </lineage>
</organism>
<feature type="transmembrane region" description="Helical" evidence="2">
    <location>
        <begin position="197"/>
        <end position="219"/>
    </location>
</feature>
<feature type="chain" id="PRO_5026314844" description="Bacterial Ig domain-containing protein" evidence="3">
    <location>
        <begin position="28"/>
        <end position="320"/>
    </location>
</feature>
<feature type="compositionally biased region" description="Basic residues" evidence="1">
    <location>
        <begin position="299"/>
        <end position="320"/>
    </location>
</feature>
<feature type="region of interest" description="Disordered" evidence="1">
    <location>
        <begin position="112"/>
        <end position="191"/>
    </location>
</feature>
<proteinExistence type="predicted"/>
<evidence type="ECO:0000313" key="5">
    <source>
        <dbReference type="EMBL" id="QIL48253.1"/>
    </source>
</evidence>
<feature type="signal peptide" evidence="3">
    <location>
        <begin position="1"/>
        <end position="27"/>
    </location>
</feature>
<evidence type="ECO:0000256" key="1">
    <source>
        <dbReference type="SAM" id="MobiDB-lite"/>
    </source>
</evidence>
<feature type="region of interest" description="Disordered" evidence="1">
    <location>
        <begin position="225"/>
        <end position="248"/>
    </location>
</feature>
<dbReference type="Pfam" id="PF17936">
    <property type="entry name" value="Big_6"/>
    <property type="match status" value="1"/>
</dbReference>
<sequence>MKKTYKWLAPILLVMMFFSASTLTGVAEDKKDDQLLYDLKYDKDKSVLSGKTKPNANIYIKDVAGSVVADDKGGFEIPIPKNMKKSPILMLDAEGNNSTDVRYDFEKNTIEKEEKEASTKDSTKTSDKEASSSKDTKKDKDSKEGNVAISDNKESQSTSDSTKESKDKKDGESNSKELTVSSENYKGDKKEEPRSLVWLWTLLAILVVGGAAVGGYFWYKKKVEKEEAAERKRKRSSSSKKKKSKESLDADFEDDLYEAFKDGKKTSIKGKHAKSSHSKKDVSLDQLIDSELEKQTTKPSKKRRSSSSSSGKKRKKSSKK</sequence>
<evidence type="ECO:0000259" key="4">
    <source>
        <dbReference type="Pfam" id="PF17936"/>
    </source>
</evidence>
<reference evidence="5 6" key="1">
    <citation type="submission" date="2020-03" db="EMBL/GenBank/DDBJ databases">
        <title>Vagococcus sp. nov., isolated from beetles.</title>
        <authorList>
            <person name="Hyun D.-W."/>
            <person name="Bae J.-W."/>
        </authorList>
    </citation>
    <scope>NUCLEOTIDE SEQUENCE [LARGE SCALE GENOMIC DNA]</scope>
    <source>
        <strain evidence="5 6">HDW17B</strain>
    </source>
</reference>
<dbReference type="AlphaFoldDB" id="A0A6G8ATK2"/>
<dbReference type="Proteomes" id="UP000501747">
    <property type="component" value="Chromosome"/>
</dbReference>
<accession>A0A6G8ATK2</accession>
<feature type="domain" description="Bacterial Ig" evidence="4">
    <location>
        <begin position="39"/>
        <end position="101"/>
    </location>
</feature>
<keyword evidence="2" id="KW-0812">Transmembrane</keyword>
<gene>
    <name evidence="5" type="ORF">G7082_06990</name>
</gene>
<keyword evidence="2" id="KW-0472">Membrane</keyword>
<keyword evidence="2" id="KW-1133">Transmembrane helix</keyword>
<dbReference type="InterPro" id="IPR041498">
    <property type="entry name" value="Big_6"/>
</dbReference>
<keyword evidence="3" id="KW-0732">Signal</keyword>
<evidence type="ECO:0000256" key="2">
    <source>
        <dbReference type="SAM" id="Phobius"/>
    </source>
</evidence>
<dbReference type="RefSeq" id="WP_166034401.1">
    <property type="nucleotide sequence ID" value="NZ_CP049887.1"/>
</dbReference>
<dbReference type="EMBL" id="CP049887">
    <property type="protein sequence ID" value="QIL48253.1"/>
    <property type="molecule type" value="Genomic_DNA"/>
</dbReference>
<evidence type="ECO:0000313" key="6">
    <source>
        <dbReference type="Proteomes" id="UP000501747"/>
    </source>
</evidence>
<keyword evidence="6" id="KW-1185">Reference proteome</keyword>
<feature type="compositionally biased region" description="Basic and acidic residues" evidence="1">
    <location>
        <begin position="161"/>
        <end position="175"/>
    </location>
</feature>